<keyword evidence="2" id="KW-1185">Reference proteome</keyword>
<dbReference type="AlphaFoldDB" id="A0A1X7RW92"/>
<dbReference type="EMBL" id="LT853697">
    <property type="protein sequence ID" value="SMQ51688.1"/>
    <property type="molecule type" value="Genomic_DNA"/>
</dbReference>
<accession>A0A1X7RW92</accession>
<dbReference type="Proteomes" id="UP000215127">
    <property type="component" value="Chromosome 6"/>
</dbReference>
<evidence type="ECO:0000313" key="1">
    <source>
        <dbReference type="EMBL" id="SMQ51688.1"/>
    </source>
</evidence>
<protein>
    <submittedName>
        <fullName evidence="1">Uncharacterized protein</fullName>
    </submittedName>
</protein>
<name>A0A1X7RW92_ZYMT9</name>
<gene>
    <name evidence="1" type="ORF">ZT3D7_G6841</name>
</gene>
<evidence type="ECO:0000313" key="2">
    <source>
        <dbReference type="Proteomes" id="UP000215127"/>
    </source>
</evidence>
<sequence length="74" mass="8341">MFMSSESGKQGGDLKRRLKVGTGGLRVYLKAVQCFPVDVRQMASMLDSYGFLLLSGLDRKWRAGRVGIEWHHVL</sequence>
<proteinExistence type="predicted"/>
<reference evidence="1 2" key="1">
    <citation type="submission" date="2016-06" db="EMBL/GenBank/DDBJ databases">
        <authorList>
            <person name="Kjaerup R.B."/>
            <person name="Dalgaard T.S."/>
            <person name="Juul-Madsen H.R."/>
        </authorList>
    </citation>
    <scope>NUCLEOTIDE SEQUENCE [LARGE SCALE GENOMIC DNA]</scope>
</reference>
<organism evidence="1 2">
    <name type="scientific">Zymoseptoria tritici (strain ST99CH_3D7)</name>
    <dbReference type="NCBI Taxonomy" id="1276538"/>
    <lineage>
        <taxon>Eukaryota</taxon>
        <taxon>Fungi</taxon>
        <taxon>Dikarya</taxon>
        <taxon>Ascomycota</taxon>
        <taxon>Pezizomycotina</taxon>
        <taxon>Dothideomycetes</taxon>
        <taxon>Dothideomycetidae</taxon>
        <taxon>Mycosphaerellales</taxon>
        <taxon>Mycosphaerellaceae</taxon>
        <taxon>Zymoseptoria</taxon>
    </lineage>
</organism>